<name>A0ABR4HGM7_9EURO</name>
<reference evidence="3 4" key="1">
    <citation type="submission" date="2024-07" db="EMBL/GenBank/DDBJ databases">
        <title>Section-level genome sequencing and comparative genomics of Aspergillus sections Usti and Cavernicolus.</title>
        <authorList>
            <consortium name="Lawrence Berkeley National Laboratory"/>
            <person name="Nybo J.L."/>
            <person name="Vesth T.C."/>
            <person name="Theobald S."/>
            <person name="Frisvad J.C."/>
            <person name="Larsen T.O."/>
            <person name="Kjaerboelling I."/>
            <person name="Rothschild-Mancinelli K."/>
            <person name="Lyhne E.K."/>
            <person name="Kogle M.E."/>
            <person name="Barry K."/>
            <person name="Clum A."/>
            <person name="Na H."/>
            <person name="Ledsgaard L."/>
            <person name="Lin J."/>
            <person name="Lipzen A."/>
            <person name="Kuo A."/>
            <person name="Riley R."/>
            <person name="Mondo S."/>
            <person name="Labutti K."/>
            <person name="Haridas S."/>
            <person name="Pangalinan J."/>
            <person name="Salamov A.A."/>
            <person name="Simmons B.A."/>
            <person name="Magnuson J.K."/>
            <person name="Chen J."/>
            <person name="Drula E."/>
            <person name="Henrissat B."/>
            <person name="Wiebenga A."/>
            <person name="Lubbers R.J."/>
            <person name="Gomes A.C."/>
            <person name="Makela M.R."/>
            <person name="Stajich J."/>
            <person name="Grigoriev I.V."/>
            <person name="Mortensen U.H."/>
            <person name="De Vries R.P."/>
            <person name="Baker S.E."/>
            <person name="Andersen M.R."/>
        </authorList>
    </citation>
    <scope>NUCLEOTIDE SEQUENCE [LARGE SCALE GENOMIC DNA]</scope>
    <source>
        <strain evidence="3 4">CBS 588.65</strain>
    </source>
</reference>
<feature type="domain" description="Azaphilone pigments biosynthesis cluster protein L N-terminal" evidence="2">
    <location>
        <begin position="2"/>
        <end position="202"/>
    </location>
</feature>
<feature type="region of interest" description="Disordered" evidence="1">
    <location>
        <begin position="369"/>
        <end position="428"/>
    </location>
</feature>
<dbReference type="Pfam" id="PF17111">
    <property type="entry name" value="PigL_N"/>
    <property type="match status" value="1"/>
</dbReference>
<organism evidence="3 4">
    <name type="scientific">Aspergillus granulosus</name>
    <dbReference type="NCBI Taxonomy" id="176169"/>
    <lineage>
        <taxon>Eukaryota</taxon>
        <taxon>Fungi</taxon>
        <taxon>Dikarya</taxon>
        <taxon>Ascomycota</taxon>
        <taxon>Pezizomycotina</taxon>
        <taxon>Eurotiomycetes</taxon>
        <taxon>Eurotiomycetidae</taxon>
        <taxon>Eurotiales</taxon>
        <taxon>Aspergillaceae</taxon>
        <taxon>Aspergillus</taxon>
        <taxon>Aspergillus subgen. Nidulantes</taxon>
    </lineage>
</organism>
<accession>A0ABR4HGM7</accession>
<gene>
    <name evidence="3" type="ORF">BJX63DRAFT_392471</name>
</gene>
<keyword evidence="4" id="KW-1185">Reference proteome</keyword>
<evidence type="ECO:0000259" key="2">
    <source>
        <dbReference type="Pfam" id="PF17111"/>
    </source>
</evidence>
<evidence type="ECO:0000313" key="3">
    <source>
        <dbReference type="EMBL" id="KAL2814485.1"/>
    </source>
</evidence>
<dbReference type="InterPro" id="IPR031348">
    <property type="entry name" value="PigL_N"/>
</dbReference>
<evidence type="ECO:0000313" key="4">
    <source>
        <dbReference type="Proteomes" id="UP001610334"/>
    </source>
</evidence>
<evidence type="ECO:0000256" key="1">
    <source>
        <dbReference type="SAM" id="MobiDB-lite"/>
    </source>
</evidence>
<protein>
    <recommendedName>
        <fullName evidence="2">Azaphilone pigments biosynthesis cluster protein L N-terminal domain-containing protein</fullName>
    </recommendedName>
</protein>
<feature type="compositionally biased region" description="Polar residues" evidence="1">
    <location>
        <begin position="404"/>
        <end position="416"/>
    </location>
</feature>
<dbReference type="Proteomes" id="UP001610334">
    <property type="component" value="Unassembled WGS sequence"/>
</dbReference>
<sequence length="428" mass="47960">MADPVSIAASVLAIITATIQSTNALHETVKRYRERNRTLGKLQDELEDLLKILASLQNAVEADAQVLELLEGPVQRCGRLCREFEDSMKVFSGNSKPGFRDWARMEFMKGNINDFIETIATYKSTISVGLGTITMHRSKVSHKVLEEYNEMIKDTTYNLQVYLQRIDEKLAKFTAENTDDSRGSIDLEDERAVTEQCLHICEDAKSYVESLTRRESNLLQDVSHTSADEATMQKHFEAQRLTREALDGSQKNLADIINHMQKRLQVLVTNDDPAERSRLQEDIQMSKQCLEVCQVASNVSRQKIFQVGEVVAEGDSDQVVVTTLADLFDVRKASSIGNSAQLVGSMTTQELQQLVEKRYSSRFGAYEGALEPARSRTSNKQSVDETKKSTHTLWPTAGFEEHSSGPSTKPNIPSSNETRKRVMGGVTN</sequence>
<proteinExistence type="predicted"/>
<dbReference type="EMBL" id="JBFXLT010000033">
    <property type="protein sequence ID" value="KAL2814485.1"/>
    <property type="molecule type" value="Genomic_DNA"/>
</dbReference>
<comment type="caution">
    <text evidence="3">The sequence shown here is derived from an EMBL/GenBank/DDBJ whole genome shotgun (WGS) entry which is preliminary data.</text>
</comment>